<keyword evidence="3" id="KW-1185">Reference proteome</keyword>
<dbReference type="Proteomes" id="UP001472677">
    <property type="component" value="Unassembled WGS sequence"/>
</dbReference>
<comment type="caution">
    <text evidence="2">The sequence shown here is derived from an EMBL/GenBank/DDBJ whole genome shotgun (WGS) entry which is preliminary data.</text>
</comment>
<proteinExistence type="predicted"/>
<dbReference type="EMBL" id="JBBPBM010000065">
    <property type="protein sequence ID" value="KAK8515082.1"/>
    <property type="molecule type" value="Genomic_DNA"/>
</dbReference>
<sequence>MKLLAVIATINGYHQSIIVTTLNNFTYLHRRCHREHRDNRRHSRHSSSEENSIPQLNYSSGTKWKDMNRYRPRSSTFCKEEMAERSASPFVIHLKWRRYNNKEQELSMLLNQNTFNVLS</sequence>
<reference evidence="2 3" key="1">
    <citation type="journal article" date="2024" name="G3 (Bethesda)">
        <title>Genome assembly of Hibiscus sabdariffa L. provides insights into metabolisms of medicinal natural products.</title>
        <authorList>
            <person name="Kim T."/>
        </authorList>
    </citation>
    <scope>NUCLEOTIDE SEQUENCE [LARGE SCALE GENOMIC DNA]</scope>
    <source>
        <strain evidence="2">TK-2024</strain>
        <tissue evidence="2">Old leaves</tissue>
    </source>
</reference>
<gene>
    <name evidence="2" type="ORF">V6N12_001242</name>
</gene>
<feature type="region of interest" description="Disordered" evidence="1">
    <location>
        <begin position="35"/>
        <end position="60"/>
    </location>
</feature>
<evidence type="ECO:0000313" key="3">
    <source>
        <dbReference type="Proteomes" id="UP001472677"/>
    </source>
</evidence>
<evidence type="ECO:0000256" key="1">
    <source>
        <dbReference type="SAM" id="MobiDB-lite"/>
    </source>
</evidence>
<name>A0ABR2C721_9ROSI</name>
<feature type="compositionally biased region" description="Basic residues" evidence="1">
    <location>
        <begin position="35"/>
        <end position="45"/>
    </location>
</feature>
<organism evidence="2 3">
    <name type="scientific">Hibiscus sabdariffa</name>
    <name type="common">roselle</name>
    <dbReference type="NCBI Taxonomy" id="183260"/>
    <lineage>
        <taxon>Eukaryota</taxon>
        <taxon>Viridiplantae</taxon>
        <taxon>Streptophyta</taxon>
        <taxon>Embryophyta</taxon>
        <taxon>Tracheophyta</taxon>
        <taxon>Spermatophyta</taxon>
        <taxon>Magnoliopsida</taxon>
        <taxon>eudicotyledons</taxon>
        <taxon>Gunneridae</taxon>
        <taxon>Pentapetalae</taxon>
        <taxon>rosids</taxon>
        <taxon>malvids</taxon>
        <taxon>Malvales</taxon>
        <taxon>Malvaceae</taxon>
        <taxon>Malvoideae</taxon>
        <taxon>Hibiscus</taxon>
    </lineage>
</organism>
<accession>A0ABR2C721</accession>
<evidence type="ECO:0000313" key="2">
    <source>
        <dbReference type="EMBL" id="KAK8515082.1"/>
    </source>
</evidence>
<protein>
    <submittedName>
        <fullName evidence="2">Uncharacterized protein</fullName>
    </submittedName>
</protein>